<evidence type="ECO:0000256" key="2">
    <source>
        <dbReference type="ARBA" id="ARBA00022540"/>
    </source>
</evidence>
<dbReference type="HAMAP" id="MF_03002">
    <property type="entry name" value="eIF3c"/>
    <property type="match status" value="1"/>
</dbReference>
<dbReference type="Gene3D" id="1.10.10.10">
    <property type="entry name" value="Winged helix-like DNA-binding domain superfamily/Winged helix DNA-binding domain"/>
    <property type="match status" value="1"/>
</dbReference>
<evidence type="ECO:0000256" key="1">
    <source>
        <dbReference type="ARBA" id="ARBA00022490"/>
    </source>
</evidence>
<comment type="similarity">
    <text evidence="4">Belongs to the eIF-3 subunit C family.</text>
</comment>
<dbReference type="InterPro" id="IPR036388">
    <property type="entry name" value="WH-like_DNA-bd_sf"/>
</dbReference>
<comment type="function">
    <text evidence="4">Component of the eukaryotic translation initiation factor 3 (eIF-3) complex, which is involved in protein synthesis of a specialized repertoire of mRNAs and, together with other initiation factors, stimulates binding of mRNA and methionyl-tRNAi to the 40S ribosome. The eIF-3 complex specifically targets and initiates translation of a subset of mRNAs involved in cell proliferation.</text>
</comment>
<reference evidence="7" key="1">
    <citation type="journal article" date="2014" name="Nat. Commun.">
        <title>The emerging biofuel crop Camelina sativa retains a highly undifferentiated hexaploid genome structure.</title>
        <authorList>
            <person name="Kagale S."/>
            <person name="Koh C."/>
            <person name="Nixon J."/>
            <person name="Bollina V."/>
            <person name="Clarke W.E."/>
            <person name="Tuteja R."/>
            <person name="Spillane C."/>
            <person name="Robinson S.J."/>
            <person name="Links M.G."/>
            <person name="Clarke C."/>
            <person name="Higgins E.E."/>
            <person name="Huebert T."/>
            <person name="Sharpe A.G."/>
            <person name="Parkin I.A."/>
        </authorList>
    </citation>
    <scope>NUCLEOTIDE SEQUENCE [LARGE SCALE GENOMIC DNA]</scope>
    <source>
        <strain evidence="7">cv. DH55</strain>
    </source>
</reference>
<dbReference type="Pfam" id="PF05470">
    <property type="entry name" value="eIF-3c_N"/>
    <property type="match status" value="2"/>
</dbReference>
<evidence type="ECO:0000313" key="8">
    <source>
        <dbReference type="RefSeq" id="XP_019092268.1"/>
    </source>
</evidence>
<keyword evidence="3 4" id="KW-0648">Protein biosynthesis</keyword>
<dbReference type="Proteomes" id="UP000694864">
    <property type="component" value="Chromosome 15"/>
</dbReference>
<sequence>MVTTSGFFVKGGGESDEDESDFEQEVQTGNNLRYLADCDDSEFCGGTDTKRVIKPTEDKRFEEMTNTVGMIEHYMNINHWVCVPETFEKLNKQVEKVMKVTNAVKAPRLYIKALVMMEDFFFFNKQGLEEDDNKKTKKKMSVSNSKALNAMRHKLKKNNVQYQEDITRFRMFQETEDGYEYEDEVEEQPDDVIVSWETLFGLDDEEITWNMVNKKFKETVAARWSKRRSDRLKLKTGKTHAQRLMYLTKIAKTPAQKLEILFSVMSAALDVSPGGLNGYMPINLWKTSVVNMFAILDILVKYDNIVVDDTVEPNEKETSKPVDYGGTIRVKANLVAFLERIETEFFKSLQCIDPHTNEYVTRLKDEPMFLVLAQNIQEYLERIGDYKAASKVALRLVESIYYKPQEVFDAMRKLADEEIEEAEEESSTHPPFIVVPEIVPREPTFAESSRAMMDTLVSFIYSNGEERTKARAMLCDIYQHALNDNFVTARDLLLMSHLQDNIQYMDISTQILFNRTMAQLGLCAFRVGMITDSHSCLSELYSGHRVRELLGQGVSQSRDQNKTPEQVLLERRRQMPYHMHINLDLLEAVHLTCAMLIEVPNMAANSHDANHRLFSKNIHFLLKKSEKQAFTAPPVTIRDHVIAATRALTKGGFQEAFEVLNSLDVWRVFKNRDSILDMVKARIIEVALRSYLFTYSSSCYKSVSLDELAEIFDISESQVHKIVNKMMINEELDARLDQPTQCIVFHGVQHNRLQSLAFQLTDKVLILAESNERALASRTSGDMSSRIRDKSQDYAAAKSEDRGMQMDGSSRMVSLNQGVLA</sequence>
<dbReference type="Pfam" id="PF01399">
    <property type="entry name" value="PCI"/>
    <property type="match status" value="1"/>
</dbReference>
<evidence type="ECO:0000256" key="4">
    <source>
        <dbReference type="HAMAP-Rule" id="MF_03002"/>
    </source>
</evidence>
<dbReference type="InterPro" id="IPR027516">
    <property type="entry name" value="EIF3C"/>
</dbReference>
<dbReference type="Pfam" id="PF26569">
    <property type="entry name" value="EIF3CL_C"/>
    <property type="match status" value="1"/>
</dbReference>
<keyword evidence="7" id="KW-1185">Reference proteome</keyword>
<dbReference type="InterPro" id="IPR008905">
    <property type="entry name" value="EIF3C_N_dom"/>
</dbReference>
<organism evidence="7 8">
    <name type="scientific">Camelina sativa</name>
    <name type="common">False flax</name>
    <name type="synonym">Myagrum sativum</name>
    <dbReference type="NCBI Taxonomy" id="90675"/>
    <lineage>
        <taxon>Eukaryota</taxon>
        <taxon>Viridiplantae</taxon>
        <taxon>Streptophyta</taxon>
        <taxon>Embryophyta</taxon>
        <taxon>Tracheophyta</taxon>
        <taxon>Spermatophyta</taxon>
        <taxon>Magnoliopsida</taxon>
        <taxon>eudicotyledons</taxon>
        <taxon>Gunneridae</taxon>
        <taxon>Pentapetalae</taxon>
        <taxon>rosids</taxon>
        <taxon>malvids</taxon>
        <taxon>Brassicales</taxon>
        <taxon>Brassicaceae</taxon>
        <taxon>Camelineae</taxon>
        <taxon>Camelina</taxon>
    </lineage>
</organism>
<dbReference type="PROSITE" id="PS50250">
    <property type="entry name" value="PCI"/>
    <property type="match status" value="1"/>
</dbReference>
<dbReference type="GeneID" id="104746755"/>
<feature type="compositionally biased region" description="Basic and acidic residues" evidence="5">
    <location>
        <begin position="785"/>
        <end position="804"/>
    </location>
</feature>
<reference evidence="8" key="2">
    <citation type="submission" date="2025-08" db="UniProtKB">
        <authorList>
            <consortium name="RefSeq"/>
        </authorList>
    </citation>
    <scope>IDENTIFICATION</scope>
    <source>
        <tissue evidence="8">Leaf</tissue>
    </source>
</reference>
<feature type="compositionally biased region" description="Acidic residues" evidence="5">
    <location>
        <begin position="14"/>
        <end position="24"/>
    </location>
</feature>
<dbReference type="InterPro" id="IPR058999">
    <property type="entry name" value="EIF3CL_C"/>
</dbReference>
<evidence type="ECO:0000313" key="7">
    <source>
        <dbReference type="Proteomes" id="UP000694864"/>
    </source>
</evidence>
<evidence type="ECO:0000256" key="5">
    <source>
        <dbReference type="SAM" id="MobiDB-lite"/>
    </source>
</evidence>
<comment type="subunit">
    <text evidence="4">Component of the eukaryotic translation initiation factor 3 (eIF-3) complex.</text>
</comment>
<evidence type="ECO:0000259" key="6">
    <source>
        <dbReference type="PROSITE" id="PS50250"/>
    </source>
</evidence>
<dbReference type="PANTHER" id="PTHR13937">
    <property type="entry name" value="EUKARYOTIC TRANSLATION INITATION FACTOR 3, SUBUNIT 8 EIF3S8 -RELATED"/>
    <property type="match status" value="1"/>
</dbReference>
<keyword evidence="2 4" id="KW-0396">Initiation factor</keyword>
<dbReference type="GO" id="GO:0003743">
    <property type="term" value="F:translation initiation factor activity"/>
    <property type="evidence" value="ECO:0007669"/>
    <property type="project" value="UniProtKB-KW"/>
</dbReference>
<dbReference type="InterPro" id="IPR036390">
    <property type="entry name" value="WH_DNA-bd_sf"/>
</dbReference>
<comment type="subcellular location">
    <subcellularLocation>
        <location evidence="4">Cytoplasm</location>
    </subcellularLocation>
</comment>
<name>A0ABM1QZT0_CAMSA</name>
<dbReference type="SMART" id="SM00088">
    <property type="entry name" value="PINT"/>
    <property type="match status" value="1"/>
</dbReference>
<dbReference type="SUPFAM" id="SSF46785">
    <property type="entry name" value="Winged helix' DNA-binding domain"/>
    <property type="match status" value="1"/>
</dbReference>
<gene>
    <name evidence="8" type="primary">LOC104746755</name>
</gene>
<protein>
    <recommendedName>
        <fullName evidence="4">Eukaryotic translation initiation factor 3 subunit C</fullName>
        <shortName evidence="4">eIF3c</shortName>
    </recommendedName>
    <alternativeName>
        <fullName evidence="4">Eukaryotic translation initiation factor 3 subunit 8</fullName>
    </alternativeName>
    <alternativeName>
        <fullName evidence="4">eIF3 p110</fullName>
    </alternativeName>
</protein>
<feature type="compositionally biased region" description="Polar residues" evidence="5">
    <location>
        <begin position="807"/>
        <end position="821"/>
    </location>
</feature>
<feature type="region of interest" description="Disordered" evidence="5">
    <location>
        <begin position="777"/>
        <end position="821"/>
    </location>
</feature>
<keyword evidence="1 4" id="KW-0963">Cytoplasm</keyword>
<dbReference type="PANTHER" id="PTHR13937:SF0">
    <property type="entry name" value="EUKARYOTIC TRANSLATION INITIATION FACTOR 3 SUBUNIT C-RELATED"/>
    <property type="match status" value="1"/>
</dbReference>
<proteinExistence type="inferred from homology"/>
<dbReference type="InterPro" id="IPR000717">
    <property type="entry name" value="PCI_dom"/>
</dbReference>
<evidence type="ECO:0000256" key="3">
    <source>
        <dbReference type="ARBA" id="ARBA00022917"/>
    </source>
</evidence>
<dbReference type="RefSeq" id="XP_019092268.1">
    <property type="nucleotide sequence ID" value="XM_019236723.1"/>
</dbReference>
<feature type="region of interest" description="Disordered" evidence="5">
    <location>
        <begin position="1"/>
        <end position="24"/>
    </location>
</feature>
<feature type="domain" description="PCI" evidence="6">
    <location>
        <begin position="577"/>
        <end position="750"/>
    </location>
</feature>
<accession>A0ABM1QZT0</accession>